<reference evidence="2" key="1">
    <citation type="journal article" date="2015" name="Nature">
        <title>Complex archaea that bridge the gap between prokaryotes and eukaryotes.</title>
        <authorList>
            <person name="Spang A."/>
            <person name="Saw J.H."/>
            <person name="Jorgensen S.L."/>
            <person name="Zaremba-Niedzwiedzka K."/>
            <person name="Martijn J."/>
            <person name="Lind A.E."/>
            <person name="van Eijk R."/>
            <person name="Schleper C."/>
            <person name="Guy L."/>
            <person name="Ettema T.J."/>
        </authorList>
    </citation>
    <scope>NUCLEOTIDE SEQUENCE</scope>
</reference>
<dbReference type="AlphaFoldDB" id="A0A0F9EPH9"/>
<comment type="caution">
    <text evidence="2">The sequence shown here is derived from an EMBL/GenBank/DDBJ whole genome shotgun (WGS) entry which is preliminary data.</text>
</comment>
<sequence length="65" mass="7484">MKFRSVERTDQLRGSMTQPEYPIAKGIDPVTGNVINFYDYRPKSSHEDDWFRADGSVICDSCQKP</sequence>
<evidence type="ECO:0000256" key="1">
    <source>
        <dbReference type="SAM" id="MobiDB-lite"/>
    </source>
</evidence>
<proteinExistence type="predicted"/>
<protein>
    <submittedName>
        <fullName evidence="2">Uncharacterized protein</fullName>
    </submittedName>
</protein>
<organism evidence="2">
    <name type="scientific">marine sediment metagenome</name>
    <dbReference type="NCBI Taxonomy" id="412755"/>
    <lineage>
        <taxon>unclassified sequences</taxon>
        <taxon>metagenomes</taxon>
        <taxon>ecological metagenomes</taxon>
    </lineage>
</organism>
<accession>A0A0F9EPH9</accession>
<evidence type="ECO:0000313" key="2">
    <source>
        <dbReference type="EMBL" id="KKL76023.1"/>
    </source>
</evidence>
<feature type="region of interest" description="Disordered" evidence="1">
    <location>
        <begin position="1"/>
        <end position="24"/>
    </location>
</feature>
<gene>
    <name evidence="2" type="ORF">LCGC14_2049090</name>
</gene>
<feature type="compositionally biased region" description="Basic and acidic residues" evidence="1">
    <location>
        <begin position="1"/>
        <end position="11"/>
    </location>
</feature>
<dbReference type="EMBL" id="LAZR01024183">
    <property type="protein sequence ID" value="KKL76023.1"/>
    <property type="molecule type" value="Genomic_DNA"/>
</dbReference>
<name>A0A0F9EPH9_9ZZZZ</name>